<sequence>MDLHAATLARRWQWALIAAIAGVLVFLLAPILTPFVIAAMLGWLGDPTVDRLERRGWSRTTAVVIVFCLMTMLLLIALVLLVPMIERQLVTLMESLPTYRDWFIGTALPWVERRTGLELASWLDPDRIVQLIREHWERAGGIATTMLGYLSASGFALIAWVANIVLIPVLTFYFLRDWDLLVERFAALVPRDHIATVTRLAKESDVVLGAFLRGQFSVMLALGVLYALGLWAVGLNVGLLIGFIAGIVSFVPYLGPATGVVMGVIAAMVQFGDWKHVALVLGVFGVGQVIESYVLTPRLVGNRIGLHPVAVIFAIMAGGQLFGFLGVLLALPVAAVVNVLLRYAHERYTRSRLYAGEAPPGIELDAYVDAGIERPTPDDDHA</sequence>
<evidence type="ECO:0000313" key="7">
    <source>
        <dbReference type="EMBL" id="BCT92846.1"/>
    </source>
</evidence>
<feature type="transmembrane region" description="Helical" evidence="6">
    <location>
        <begin position="250"/>
        <end position="269"/>
    </location>
</feature>
<evidence type="ECO:0000256" key="5">
    <source>
        <dbReference type="ARBA" id="ARBA00023136"/>
    </source>
</evidence>
<comment type="similarity">
    <text evidence="2">Belongs to the autoinducer-2 exporter (AI-2E) (TC 2.A.86) family.</text>
</comment>
<evidence type="ECO:0000256" key="1">
    <source>
        <dbReference type="ARBA" id="ARBA00004141"/>
    </source>
</evidence>
<evidence type="ECO:0000313" key="8">
    <source>
        <dbReference type="Proteomes" id="UP000681317"/>
    </source>
</evidence>
<keyword evidence="4 6" id="KW-1133">Transmembrane helix</keyword>
<dbReference type="InterPro" id="IPR002549">
    <property type="entry name" value="AI-2E-like"/>
</dbReference>
<keyword evidence="5 6" id="KW-0472">Membrane</keyword>
<organism evidence="7 8">
    <name type="scientific">Noviluteimonas caseinilytica</name>
    <dbReference type="NCBI Taxonomy" id="2675101"/>
    <lineage>
        <taxon>Bacteria</taxon>
        <taxon>Pseudomonadati</taxon>
        <taxon>Pseudomonadota</taxon>
        <taxon>Gammaproteobacteria</taxon>
        <taxon>Lysobacterales</taxon>
        <taxon>Lysobacteraceae</taxon>
        <taxon>Noviluteimonas</taxon>
    </lineage>
</organism>
<feature type="transmembrane region" description="Helical" evidence="6">
    <location>
        <begin position="308"/>
        <end position="341"/>
    </location>
</feature>
<comment type="subcellular location">
    <subcellularLocation>
        <location evidence="1">Membrane</location>
        <topology evidence="1">Multi-pass membrane protein</topology>
    </subcellularLocation>
</comment>
<dbReference type="Pfam" id="PF01594">
    <property type="entry name" value="AI-2E_transport"/>
    <property type="match status" value="1"/>
</dbReference>
<gene>
    <name evidence="7" type="primary">perM</name>
    <name evidence="7" type="ORF">LYSCAS_18700</name>
</gene>
<evidence type="ECO:0000256" key="3">
    <source>
        <dbReference type="ARBA" id="ARBA00022692"/>
    </source>
</evidence>
<evidence type="ECO:0000256" key="6">
    <source>
        <dbReference type="SAM" id="Phobius"/>
    </source>
</evidence>
<evidence type="ECO:0000256" key="2">
    <source>
        <dbReference type="ARBA" id="ARBA00009773"/>
    </source>
</evidence>
<feature type="transmembrane region" description="Helical" evidence="6">
    <location>
        <begin position="218"/>
        <end position="244"/>
    </location>
</feature>
<keyword evidence="8" id="KW-1185">Reference proteome</keyword>
<dbReference type="PANTHER" id="PTHR21716">
    <property type="entry name" value="TRANSMEMBRANE PROTEIN"/>
    <property type="match status" value="1"/>
</dbReference>
<feature type="transmembrane region" description="Helical" evidence="6">
    <location>
        <begin position="62"/>
        <end position="85"/>
    </location>
</feature>
<feature type="transmembrane region" description="Helical" evidence="6">
    <location>
        <begin position="155"/>
        <end position="175"/>
    </location>
</feature>
<keyword evidence="3 6" id="KW-0812">Transmembrane</keyword>
<dbReference type="PANTHER" id="PTHR21716:SF64">
    <property type="entry name" value="AI-2 TRANSPORT PROTEIN TQSA"/>
    <property type="match status" value="1"/>
</dbReference>
<dbReference type="EMBL" id="AP024545">
    <property type="protein sequence ID" value="BCT92846.1"/>
    <property type="molecule type" value="Genomic_DNA"/>
</dbReference>
<proteinExistence type="inferred from homology"/>
<accession>A0ABM7Q659</accession>
<dbReference type="Proteomes" id="UP000681317">
    <property type="component" value="Chromosome"/>
</dbReference>
<dbReference type="RefSeq" id="WP_213433800.1">
    <property type="nucleotide sequence ID" value="NZ_AP024545.1"/>
</dbReference>
<reference evidence="7 8" key="1">
    <citation type="submission" date="2021-03" db="EMBL/GenBank/DDBJ databases">
        <title>Complete Genome Sequences of Two Lysobacter Strains Isolated from Sea Water (Lysobacter caseinilyticus) and Soil (Lysobacter helvus) in South Korea.</title>
        <authorList>
            <person name="Watanabe Y."/>
            <person name="Arakawa K."/>
        </authorList>
    </citation>
    <scope>NUCLEOTIDE SEQUENCE [LARGE SCALE GENOMIC DNA]</scope>
    <source>
        <strain evidence="7 8">KVB24</strain>
    </source>
</reference>
<name>A0ABM7Q659_9GAMM</name>
<feature type="transmembrane region" description="Helical" evidence="6">
    <location>
        <begin position="12"/>
        <end position="41"/>
    </location>
</feature>
<evidence type="ECO:0000256" key="4">
    <source>
        <dbReference type="ARBA" id="ARBA00022989"/>
    </source>
</evidence>
<protein>
    <submittedName>
        <fullName evidence="7">AI-2E family transporter</fullName>
    </submittedName>
</protein>